<dbReference type="SUPFAM" id="SSF51735">
    <property type="entry name" value="NAD(P)-binding Rossmann-fold domains"/>
    <property type="match status" value="1"/>
</dbReference>
<proteinExistence type="predicted"/>
<dbReference type="PANTHER" id="PTHR15020">
    <property type="entry name" value="FLAVIN REDUCTASE-RELATED"/>
    <property type="match status" value="1"/>
</dbReference>
<dbReference type="InterPro" id="IPR016040">
    <property type="entry name" value="NAD(P)-bd_dom"/>
</dbReference>
<dbReference type="Gene3D" id="3.40.50.720">
    <property type="entry name" value="NAD(P)-binding Rossmann-like Domain"/>
    <property type="match status" value="1"/>
</dbReference>
<feature type="domain" description="NAD(P)-binding" evidence="1">
    <location>
        <begin position="15"/>
        <end position="191"/>
    </location>
</feature>
<dbReference type="PANTHER" id="PTHR15020:SF50">
    <property type="entry name" value="UPF0659 PROTEIN YMR090W"/>
    <property type="match status" value="1"/>
</dbReference>
<evidence type="ECO:0000313" key="2">
    <source>
        <dbReference type="EMBL" id="GMA34350.1"/>
    </source>
</evidence>
<name>A0ABQ6IAH2_9MICO</name>
<accession>A0ABQ6IAH2</accession>
<comment type="caution">
    <text evidence="2">The sequence shown here is derived from an EMBL/GenBank/DDBJ whole genome shotgun (WGS) entry which is preliminary data.</text>
</comment>
<dbReference type="InterPro" id="IPR036291">
    <property type="entry name" value="NAD(P)-bd_dom_sf"/>
</dbReference>
<evidence type="ECO:0000259" key="1">
    <source>
        <dbReference type="Pfam" id="PF13460"/>
    </source>
</evidence>
<keyword evidence="3" id="KW-1185">Reference proteome</keyword>
<dbReference type="EMBL" id="BSUN01000001">
    <property type="protein sequence ID" value="GMA34350.1"/>
    <property type="molecule type" value="Genomic_DNA"/>
</dbReference>
<evidence type="ECO:0000313" key="3">
    <source>
        <dbReference type="Proteomes" id="UP001157125"/>
    </source>
</evidence>
<dbReference type="Proteomes" id="UP001157125">
    <property type="component" value="Unassembled WGS sequence"/>
</dbReference>
<gene>
    <name evidence="2" type="ORF">GCM10025876_05540</name>
</gene>
<reference evidence="3" key="1">
    <citation type="journal article" date="2019" name="Int. J. Syst. Evol. Microbiol.">
        <title>The Global Catalogue of Microorganisms (GCM) 10K type strain sequencing project: providing services to taxonomists for standard genome sequencing and annotation.</title>
        <authorList>
            <consortium name="The Broad Institute Genomics Platform"/>
            <consortium name="The Broad Institute Genome Sequencing Center for Infectious Disease"/>
            <person name="Wu L."/>
            <person name="Ma J."/>
        </authorList>
    </citation>
    <scope>NUCLEOTIDE SEQUENCE [LARGE SCALE GENOMIC DNA]</scope>
    <source>
        <strain evidence="3">NBRC 112299</strain>
    </source>
</reference>
<protein>
    <submittedName>
        <fullName evidence="2">Nucleoside-diphosphate sugar epimerase</fullName>
    </submittedName>
</protein>
<organism evidence="2 3">
    <name type="scientific">Demequina litorisediminis</name>
    <dbReference type="NCBI Taxonomy" id="1849022"/>
    <lineage>
        <taxon>Bacteria</taxon>
        <taxon>Bacillati</taxon>
        <taxon>Actinomycetota</taxon>
        <taxon>Actinomycetes</taxon>
        <taxon>Micrococcales</taxon>
        <taxon>Demequinaceae</taxon>
        <taxon>Demequina</taxon>
    </lineage>
</organism>
<dbReference type="RefSeq" id="WP_284327357.1">
    <property type="nucleotide sequence ID" value="NZ_BSUN01000001.1"/>
</dbReference>
<sequence length="253" mass="26293">MTSTLSPGATVLAIGATGSIGRLVVDDLVHRGFSVRALVRDPSRARAVLPDSVALVRGDLATGEGLADAVAGADGIVLTHGGDPHAVDYQGVARLIEALGESRPRVALMTSMSVSVGSDVYGGVLHWKRRSERLVRAAGLPHTIVRPGWFDNETTEQTGLVLEQGDTTPLNDRRGVARSDIARTLVASLTSDAATDVTLELFAASGAKPHDWEVAFAALDKDDALALAGAHDAGVALADEPAEVLADIARLRA</sequence>
<dbReference type="CDD" id="cd05243">
    <property type="entry name" value="SDR_a5"/>
    <property type="match status" value="1"/>
</dbReference>
<dbReference type="Pfam" id="PF13460">
    <property type="entry name" value="NAD_binding_10"/>
    <property type="match status" value="1"/>
</dbReference>